<proteinExistence type="predicted"/>
<dbReference type="InterPro" id="IPR017871">
    <property type="entry name" value="ABC_transporter-like_CS"/>
</dbReference>
<dbReference type="SMART" id="SM00382">
    <property type="entry name" value="AAA"/>
    <property type="match status" value="1"/>
</dbReference>
<dbReference type="InterPro" id="IPR003593">
    <property type="entry name" value="AAA+_ATPase"/>
</dbReference>
<dbReference type="PROSITE" id="PS00211">
    <property type="entry name" value="ABC_TRANSPORTER_1"/>
    <property type="match status" value="1"/>
</dbReference>
<evidence type="ECO:0000313" key="7">
    <source>
        <dbReference type="EMBL" id="CAD8698332.1"/>
    </source>
</evidence>
<feature type="domain" description="ABC transporter" evidence="6">
    <location>
        <begin position="302"/>
        <end position="527"/>
    </location>
</feature>
<keyword evidence="2" id="KW-0547">Nucleotide-binding</keyword>
<evidence type="ECO:0000256" key="1">
    <source>
        <dbReference type="ARBA" id="ARBA00022737"/>
    </source>
</evidence>
<feature type="domain" description="ABC transporter" evidence="6">
    <location>
        <begin position="1"/>
        <end position="216"/>
    </location>
</feature>
<evidence type="ECO:0000256" key="3">
    <source>
        <dbReference type="ARBA" id="ARBA00022840"/>
    </source>
</evidence>
<keyword evidence="1" id="KW-0677">Repeat</keyword>
<dbReference type="InterPro" id="IPR050611">
    <property type="entry name" value="ABCF"/>
</dbReference>
<evidence type="ECO:0000256" key="5">
    <source>
        <dbReference type="SAM" id="MobiDB-lite"/>
    </source>
</evidence>
<protein>
    <recommendedName>
        <fullName evidence="6">ABC transporter domain-containing protein</fullName>
    </recommendedName>
</protein>
<dbReference type="FunFam" id="3.40.50.300:FF:000011">
    <property type="entry name" value="Putative ABC transporter ATP-binding component"/>
    <property type="match status" value="1"/>
</dbReference>
<feature type="region of interest" description="Disordered" evidence="5">
    <location>
        <begin position="247"/>
        <end position="277"/>
    </location>
</feature>
<evidence type="ECO:0000256" key="2">
    <source>
        <dbReference type="ARBA" id="ARBA00022741"/>
    </source>
</evidence>
<sequence>MERIAVAEEKGGADGSADREAALAAALAACMLDEDAESGNGMRGKLAVEAERKEAGEVDADNFDISEELNKCYTRLTEKGDNTAEARASKILHGLGFTVPRKDGISGAQRFSLNNTTQSFSGGWRMRISLARALFIEPTCLLLDEPTNHLDLRAVIWLEEYLMRWKKTLLVVSHDRDFLNSVSTDIIHLHDQKLSQYRGSFESFEEMYEQRRREANKAFDKYEKSIKQAKAAKKGQAKSKQADIKALAAKDAEKKGQKKGNKGMMMEDDDDNRGEGDAPRKWNDYQVEFHFPTPSELPPPLIGLSDCCFKYPKLEGFALDNLNLGIDMGTRVGIIGPNGAGKSTLMNLLAGDLEPTSGDSRRSHKLRIGRYSQHFVDVLAMDENPVQYLLRKYLREDGGSYKPEEIRSKLGKFGLPGHNHLTPIVKLSGGQKARVVFTAIQLSNAHILLMDEPTNHLDMQSIDALGDALDKFEGGVVLITHDAHICSKVLDAETSEIWVVDEGAVVKFDGDFAEYRRQLVSEIAQELDEVDGMGM</sequence>
<dbReference type="InterPro" id="IPR027417">
    <property type="entry name" value="P-loop_NTPase"/>
</dbReference>
<accession>A0A7S0X2C5</accession>
<name>A0A7S0X2C5_9CHLO</name>
<evidence type="ECO:0000256" key="4">
    <source>
        <dbReference type="SAM" id="Coils"/>
    </source>
</evidence>
<dbReference type="FunFam" id="3.40.50.300:FF:001092">
    <property type="entry name" value="ATP-binding cassette sub-family F member 2"/>
    <property type="match status" value="1"/>
</dbReference>
<dbReference type="AlphaFoldDB" id="A0A7S0X2C5"/>
<dbReference type="GO" id="GO:0005524">
    <property type="term" value="F:ATP binding"/>
    <property type="evidence" value="ECO:0007669"/>
    <property type="project" value="UniProtKB-KW"/>
</dbReference>
<dbReference type="CDD" id="cd03221">
    <property type="entry name" value="ABCF_EF-3"/>
    <property type="match status" value="2"/>
</dbReference>
<keyword evidence="4" id="KW-0175">Coiled coil</keyword>
<dbReference type="FunFam" id="3.40.50.300:FF:001197">
    <property type="entry name" value="Putative ATP-binding cassette family ATPase"/>
    <property type="match status" value="1"/>
</dbReference>
<dbReference type="EMBL" id="HBFC01001953">
    <property type="protein sequence ID" value="CAD8698332.1"/>
    <property type="molecule type" value="Transcribed_RNA"/>
</dbReference>
<organism evidence="7">
    <name type="scientific">Mantoniella antarctica</name>
    <dbReference type="NCBI Taxonomy" id="81844"/>
    <lineage>
        <taxon>Eukaryota</taxon>
        <taxon>Viridiplantae</taxon>
        <taxon>Chlorophyta</taxon>
        <taxon>Mamiellophyceae</taxon>
        <taxon>Mamiellales</taxon>
        <taxon>Mamiellaceae</taxon>
        <taxon>Mantoniella</taxon>
    </lineage>
</organism>
<dbReference type="InterPro" id="IPR003439">
    <property type="entry name" value="ABC_transporter-like_ATP-bd"/>
</dbReference>
<dbReference type="PANTHER" id="PTHR19211:SF14">
    <property type="entry name" value="ATP-BINDING CASSETTE SUB-FAMILY F MEMBER 1"/>
    <property type="match status" value="1"/>
</dbReference>
<dbReference type="SUPFAM" id="SSF52540">
    <property type="entry name" value="P-loop containing nucleoside triphosphate hydrolases"/>
    <property type="match status" value="2"/>
</dbReference>
<feature type="coiled-coil region" evidence="4">
    <location>
        <begin position="205"/>
        <end position="232"/>
    </location>
</feature>
<dbReference type="PROSITE" id="PS50893">
    <property type="entry name" value="ABC_TRANSPORTER_2"/>
    <property type="match status" value="2"/>
</dbReference>
<dbReference type="Gene3D" id="3.40.50.300">
    <property type="entry name" value="P-loop containing nucleotide triphosphate hydrolases"/>
    <property type="match status" value="2"/>
</dbReference>
<dbReference type="PANTHER" id="PTHR19211">
    <property type="entry name" value="ATP-BINDING TRANSPORT PROTEIN-RELATED"/>
    <property type="match status" value="1"/>
</dbReference>
<dbReference type="GO" id="GO:0016887">
    <property type="term" value="F:ATP hydrolysis activity"/>
    <property type="evidence" value="ECO:0007669"/>
    <property type="project" value="InterPro"/>
</dbReference>
<evidence type="ECO:0000259" key="6">
    <source>
        <dbReference type="PROSITE" id="PS50893"/>
    </source>
</evidence>
<reference evidence="7" key="1">
    <citation type="submission" date="2021-01" db="EMBL/GenBank/DDBJ databases">
        <authorList>
            <person name="Corre E."/>
            <person name="Pelletier E."/>
            <person name="Niang G."/>
            <person name="Scheremetjew M."/>
            <person name="Finn R."/>
            <person name="Kale V."/>
            <person name="Holt S."/>
            <person name="Cochrane G."/>
            <person name="Meng A."/>
            <person name="Brown T."/>
            <person name="Cohen L."/>
        </authorList>
    </citation>
    <scope>NUCLEOTIDE SEQUENCE</scope>
    <source>
        <strain evidence="7">SL-175</strain>
    </source>
</reference>
<keyword evidence="3" id="KW-0067">ATP-binding</keyword>
<dbReference type="Pfam" id="PF00005">
    <property type="entry name" value="ABC_tran"/>
    <property type="match status" value="2"/>
</dbReference>
<gene>
    <name evidence="7" type="ORF">MANT1106_LOCUS1013</name>
</gene>